<dbReference type="Proteomes" id="UP000824209">
    <property type="component" value="Unassembled WGS sequence"/>
</dbReference>
<reference evidence="2" key="2">
    <citation type="submission" date="2021-04" db="EMBL/GenBank/DDBJ databases">
        <authorList>
            <person name="Gilroy R."/>
        </authorList>
    </citation>
    <scope>NUCLEOTIDE SEQUENCE</scope>
    <source>
        <strain evidence="2">ChiBcec8-14828</strain>
    </source>
</reference>
<proteinExistence type="predicted"/>
<accession>A0A9D2M3W9</accession>
<dbReference type="Pfam" id="PF19789">
    <property type="entry name" value="DUF6273"/>
    <property type="match status" value="1"/>
</dbReference>
<evidence type="ECO:0000313" key="3">
    <source>
        <dbReference type="Proteomes" id="UP000824209"/>
    </source>
</evidence>
<dbReference type="AlphaFoldDB" id="A0A9D2M3W9"/>
<evidence type="ECO:0000313" key="2">
    <source>
        <dbReference type="EMBL" id="HJB40359.1"/>
    </source>
</evidence>
<feature type="non-terminal residue" evidence="2">
    <location>
        <position position="105"/>
    </location>
</feature>
<name>A0A9D2M3W9_9FIRM</name>
<comment type="caution">
    <text evidence="2">The sequence shown here is derived from an EMBL/GenBank/DDBJ whole genome shotgun (WGS) entry which is preliminary data.</text>
</comment>
<evidence type="ECO:0000259" key="1">
    <source>
        <dbReference type="Pfam" id="PF19789"/>
    </source>
</evidence>
<dbReference type="InterPro" id="IPR046240">
    <property type="entry name" value="DUF6273"/>
</dbReference>
<reference evidence="2" key="1">
    <citation type="journal article" date="2021" name="PeerJ">
        <title>Extensive microbial diversity within the chicken gut microbiome revealed by metagenomics and culture.</title>
        <authorList>
            <person name="Gilroy R."/>
            <person name="Ravi A."/>
            <person name="Getino M."/>
            <person name="Pursley I."/>
            <person name="Horton D.L."/>
            <person name="Alikhan N.F."/>
            <person name="Baker D."/>
            <person name="Gharbi K."/>
            <person name="Hall N."/>
            <person name="Watson M."/>
            <person name="Adriaenssens E.M."/>
            <person name="Foster-Nyarko E."/>
            <person name="Jarju S."/>
            <person name="Secka A."/>
            <person name="Antonio M."/>
            <person name="Oren A."/>
            <person name="Chaudhuri R.R."/>
            <person name="La Ragione R."/>
            <person name="Hildebrand F."/>
            <person name="Pallen M.J."/>
        </authorList>
    </citation>
    <scope>NUCLEOTIDE SEQUENCE</scope>
    <source>
        <strain evidence="2">ChiBcec8-14828</strain>
    </source>
</reference>
<organism evidence="2 3">
    <name type="scientific">Candidatus Ruthenibacterium avium</name>
    <dbReference type="NCBI Taxonomy" id="2838751"/>
    <lineage>
        <taxon>Bacteria</taxon>
        <taxon>Bacillati</taxon>
        <taxon>Bacillota</taxon>
        <taxon>Clostridia</taxon>
        <taxon>Eubacteriales</taxon>
        <taxon>Oscillospiraceae</taxon>
        <taxon>Ruthenibacterium</taxon>
    </lineage>
</organism>
<sequence length="105" mass="12110">MSINSNTIFLGSYPQNGDFLKKEPIEWIVLEKANGKSLCISKFLLDCKPYHHAPGKVIWKECSLRHWLNHDFFACAFTKEEQEKIALSEIQNPKGNTIDQVFLLN</sequence>
<gene>
    <name evidence="2" type="ORF">H9943_08190</name>
</gene>
<feature type="domain" description="DUF6273" evidence="1">
    <location>
        <begin position="34"/>
        <end position="104"/>
    </location>
</feature>
<protein>
    <recommendedName>
        <fullName evidence="1">DUF6273 domain-containing protein</fullName>
    </recommendedName>
</protein>
<dbReference type="EMBL" id="DWYA01000069">
    <property type="protein sequence ID" value="HJB40359.1"/>
    <property type="molecule type" value="Genomic_DNA"/>
</dbReference>